<reference evidence="2" key="1">
    <citation type="submission" date="2020-03" db="EMBL/GenBank/DDBJ databases">
        <title>Solimonas marina sp. nov., isolated from deep seawater of the Pacific Ocean.</title>
        <authorList>
            <person name="Liu X."/>
            <person name="Lai Q."/>
            <person name="Sun F."/>
            <person name="Gai Y."/>
            <person name="Li G."/>
            <person name="Shao Z."/>
        </authorList>
    </citation>
    <scope>NUCLEOTIDE SEQUENCE</scope>
    <source>
        <strain evidence="2">C16B3</strain>
    </source>
</reference>
<evidence type="ECO:0000313" key="3">
    <source>
        <dbReference type="Proteomes" id="UP000653472"/>
    </source>
</evidence>
<dbReference type="PROSITE" id="PS51648">
    <property type="entry name" value="YCGL"/>
    <property type="match status" value="1"/>
</dbReference>
<feature type="domain" description="YcgL" evidence="1">
    <location>
        <begin position="3"/>
        <end position="87"/>
    </location>
</feature>
<dbReference type="InterPro" id="IPR038068">
    <property type="entry name" value="YcgL-like_sf"/>
</dbReference>
<dbReference type="Gene3D" id="3.10.510.20">
    <property type="entry name" value="YcgL domain"/>
    <property type="match status" value="1"/>
</dbReference>
<dbReference type="RefSeq" id="WP_168149019.1">
    <property type="nucleotide sequence ID" value="NZ_JAAVXB010000009.1"/>
</dbReference>
<dbReference type="AlphaFoldDB" id="A0A970B7A7"/>
<evidence type="ECO:0000259" key="1">
    <source>
        <dbReference type="PROSITE" id="PS51648"/>
    </source>
</evidence>
<dbReference type="PANTHER" id="PTHR38109">
    <property type="entry name" value="PROTEIN YCGL"/>
    <property type="match status" value="1"/>
</dbReference>
<dbReference type="InterPro" id="IPR027354">
    <property type="entry name" value="YcgL_dom"/>
</dbReference>
<comment type="caution">
    <text evidence="2">The sequence shown here is derived from an EMBL/GenBank/DDBJ whole genome shotgun (WGS) entry which is preliminary data.</text>
</comment>
<gene>
    <name evidence="2" type="ORF">G7Y82_15350</name>
</gene>
<dbReference type="Proteomes" id="UP000653472">
    <property type="component" value="Unassembled WGS sequence"/>
</dbReference>
<dbReference type="PANTHER" id="PTHR38109:SF1">
    <property type="entry name" value="PROTEIN YCGL"/>
    <property type="match status" value="1"/>
</dbReference>
<proteinExistence type="predicted"/>
<sequence>MNVECTVYRCARQSEMYLYLRAGLSPDDLPEALRRHTGATTAVMNLSLHPQRTLARADVLRVIEQLQQTGYYLQMPPSGAVKAHLHFGD</sequence>
<dbReference type="EMBL" id="JAAVXB010000009">
    <property type="protein sequence ID" value="NKF23693.1"/>
    <property type="molecule type" value="Genomic_DNA"/>
</dbReference>
<protein>
    <submittedName>
        <fullName evidence="2">YcgL domain-containing protein</fullName>
    </submittedName>
</protein>
<dbReference type="SUPFAM" id="SSF160191">
    <property type="entry name" value="YcgL-like"/>
    <property type="match status" value="1"/>
</dbReference>
<evidence type="ECO:0000313" key="2">
    <source>
        <dbReference type="EMBL" id="NKF23693.1"/>
    </source>
</evidence>
<organism evidence="2 3">
    <name type="scientific">Solimonas marina</name>
    <dbReference type="NCBI Taxonomy" id="2714601"/>
    <lineage>
        <taxon>Bacteria</taxon>
        <taxon>Pseudomonadati</taxon>
        <taxon>Pseudomonadota</taxon>
        <taxon>Gammaproteobacteria</taxon>
        <taxon>Nevskiales</taxon>
        <taxon>Nevskiaceae</taxon>
        <taxon>Solimonas</taxon>
    </lineage>
</organism>
<accession>A0A970B7A7</accession>
<keyword evidence="3" id="KW-1185">Reference proteome</keyword>
<name>A0A970B7A7_9GAMM</name>
<dbReference type="Pfam" id="PF05166">
    <property type="entry name" value="YcgL"/>
    <property type="match status" value="1"/>
</dbReference>